<feature type="transmembrane region" description="Helical" evidence="1">
    <location>
        <begin position="38"/>
        <end position="60"/>
    </location>
</feature>
<dbReference type="RefSeq" id="WP_109674956.1">
    <property type="nucleotide sequence ID" value="NZ_QGDT01000007.1"/>
</dbReference>
<dbReference type="AlphaFoldDB" id="A0A316B406"/>
<keyword evidence="1" id="KW-0812">Transmembrane</keyword>
<organism evidence="2 3">
    <name type="scientific">Dyadobacter jejuensis</name>
    <dbReference type="NCBI Taxonomy" id="1082580"/>
    <lineage>
        <taxon>Bacteria</taxon>
        <taxon>Pseudomonadati</taxon>
        <taxon>Bacteroidota</taxon>
        <taxon>Cytophagia</taxon>
        <taxon>Cytophagales</taxon>
        <taxon>Spirosomataceae</taxon>
        <taxon>Dyadobacter</taxon>
    </lineage>
</organism>
<keyword evidence="1" id="KW-0472">Membrane</keyword>
<proteinExistence type="predicted"/>
<keyword evidence="1" id="KW-1133">Transmembrane helix</keyword>
<feature type="transmembrane region" description="Helical" evidence="1">
    <location>
        <begin position="6"/>
        <end position="26"/>
    </location>
</feature>
<evidence type="ECO:0000313" key="2">
    <source>
        <dbReference type="EMBL" id="PWJ57307.1"/>
    </source>
</evidence>
<dbReference type="EMBL" id="QGDT01000007">
    <property type="protein sequence ID" value="PWJ57307.1"/>
    <property type="molecule type" value="Genomic_DNA"/>
</dbReference>
<evidence type="ECO:0000313" key="3">
    <source>
        <dbReference type="Proteomes" id="UP000245880"/>
    </source>
</evidence>
<reference evidence="2 3" key="1">
    <citation type="submission" date="2018-03" db="EMBL/GenBank/DDBJ databases">
        <title>Genomic Encyclopedia of Archaeal and Bacterial Type Strains, Phase II (KMG-II): from individual species to whole genera.</title>
        <authorList>
            <person name="Goeker M."/>
        </authorList>
    </citation>
    <scope>NUCLEOTIDE SEQUENCE [LARGE SCALE GENOMIC DNA]</scope>
    <source>
        <strain evidence="2 3">DSM 100346</strain>
    </source>
</reference>
<keyword evidence="3" id="KW-1185">Reference proteome</keyword>
<dbReference type="OrthoDB" id="674965at2"/>
<protein>
    <submittedName>
        <fullName evidence="2">Uncharacterized protein</fullName>
    </submittedName>
</protein>
<gene>
    <name evidence="2" type="ORF">CLV98_10713</name>
</gene>
<dbReference type="Proteomes" id="UP000245880">
    <property type="component" value="Unassembled WGS sequence"/>
</dbReference>
<evidence type="ECO:0000256" key="1">
    <source>
        <dbReference type="SAM" id="Phobius"/>
    </source>
</evidence>
<feature type="transmembrane region" description="Helical" evidence="1">
    <location>
        <begin position="99"/>
        <end position="123"/>
    </location>
</feature>
<comment type="caution">
    <text evidence="2">The sequence shown here is derived from an EMBL/GenBank/DDBJ whole genome shotgun (WGS) entry which is preliminary data.</text>
</comment>
<name>A0A316B406_9BACT</name>
<sequence length="266" mass="30381">MNFAFTSIIIFIILAPGYIYIVAYRTSKLCIRKPASDFIKEISIAIIPAFLAHVLGIFLIEWSSGYRVDFRLLGTLLLGAGQQKGGASESFDLLYAYKYLIGAYIVLLSFGCYGLGHLTRFIVRRLRLDLNYRIFRFSNKWHYIFSGECLGFPDVPDQYNEISFVSIDVLCNVGGHQYIYIGRLLDYHIGLDGELTAVHLKYPKRRKLVDDAVEPLHTFEGNSKYYRIPSRFIIPMGNIINLNINYIGLIEETSSNEDLTDAIEMI</sequence>
<accession>A0A316B406</accession>